<gene>
    <name evidence="4" type="ORF">H1V43_14885</name>
</gene>
<feature type="region of interest" description="Disordered" evidence="1">
    <location>
        <begin position="183"/>
        <end position="208"/>
    </location>
</feature>
<evidence type="ECO:0000313" key="4">
    <source>
        <dbReference type="EMBL" id="MBA4862655.1"/>
    </source>
</evidence>
<dbReference type="EMBL" id="JACEQY010000014">
    <property type="protein sequence ID" value="MBA4862655.1"/>
    <property type="molecule type" value="Genomic_DNA"/>
</dbReference>
<proteinExistence type="predicted"/>
<dbReference type="InterPro" id="IPR025711">
    <property type="entry name" value="PepSY"/>
</dbReference>
<feature type="signal peptide" evidence="2">
    <location>
        <begin position="1"/>
        <end position="24"/>
    </location>
</feature>
<comment type="caution">
    <text evidence="4">The sequence shown here is derived from an EMBL/GenBank/DDBJ whole genome shotgun (WGS) entry which is preliminary data.</text>
</comment>
<protein>
    <submittedName>
        <fullName evidence="4">PepSY domain-containing protein</fullName>
    </submittedName>
</protein>
<dbReference type="RefSeq" id="WP_181864453.1">
    <property type="nucleotide sequence ID" value="NZ_JACEQY010000014.1"/>
</dbReference>
<reference evidence="4 5" key="1">
    <citation type="submission" date="2020-07" db="EMBL/GenBank/DDBJ databases">
        <title>Streptomyces isolated from Indian soil.</title>
        <authorList>
            <person name="Mandal S."/>
            <person name="Maiti P.K."/>
        </authorList>
    </citation>
    <scope>NUCLEOTIDE SEQUENCE [LARGE SCALE GENOMIC DNA]</scope>
    <source>
        <strain evidence="4 5">PSKA54</strain>
    </source>
</reference>
<name>A0A7W2D0R3_9ACTN</name>
<feature type="compositionally biased region" description="Acidic residues" evidence="1">
    <location>
        <begin position="41"/>
        <end position="56"/>
    </location>
</feature>
<feature type="region of interest" description="Disordered" evidence="1">
    <location>
        <begin position="32"/>
        <end position="57"/>
    </location>
</feature>
<keyword evidence="5" id="KW-1185">Reference proteome</keyword>
<evidence type="ECO:0000256" key="2">
    <source>
        <dbReference type="SAM" id="SignalP"/>
    </source>
</evidence>
<feature type="chain" id="PRO_5031046995" evidence="2">
    <location>
        <begin position="25"/>
        <end position="208"/>
    </location>
</feature>
<dbReference type="Gene3D" id="3.10.450.40">
    <property type="match status" value="2"/>
</dbReference>
<accession>A0A7W2D0R3</accession>
<keyword evidence="2" id="KW-0732">Signal</keyword>
<organism evidence="4 5">
    <name type="scientific">Streptomyces himalayensis subsp. aureolus</name>
    <dbReference type="NCBI Taxonomy" id="2758039"/>
    <lineage>
        <taxon>Bacteria</taxon>
        <taxon>Bacillati</taxon>
        <taxon>Actinomycetota</taxon>
        <taxon>Actinomycetes</taxon>
        <taxon>Kitasatosporales</taxon>
        <taxon>Streptomycetaceae</taxon>
        <taxon>Streptomyces</taxon>
        <taxon>Streptomyces himalayensis</taxon>
    </lineage>
</organism>
<evidence type="ECO:0000313" key="5">
    <source>
        <dbReference type="Proteomes" id="UP000586976"/>
    </source>
</evidence>
<dbReference type="Pfam" id="PF03413">
    <property type="entry name" value="PepSY"/>
    <property type="match status" value="1"/>
</dbReference>
<sequence length="208" mass="21327">MKRTIVIAGAAAALIAGGTVTAFAITGDDEAPAARSSVQINDDERDDASEDAADDGTEAKAARVTAVEAIAAALAHTPGTAVSADIEDEDRALVWDVDVLTKGNEWRSVQVDPGTAKVLGSHVEHEDDDDAARVRAAMNGASVSAAEAAEALAGRGVVTSVDVDDDGTARGWEVETVASGGERDWNVDLRSGAVTADRPQADDDSDDD</sequence>
<evidence type="ECO:0000259" key="3">
    <source>
        <dbReference type="Pfam" id="PF03413"/>
    </source>
</evidence>
<dbReference type="AlphaFoldDB" id="A0A7W2D0R3"/>
<dbReference type="Proteomes" id="UP000586976">
    <property type="component" value="Unassembled WGS sequence"/>
</dbReference>
<feature type="domain" description="PepSY" evidence="3">
    <location>
        <begin position="64"/>
        <end position="121"/>
    </location>
</feature>
<evidence type="ECO:0000256" key="1">
    <source>
        <dbReference type="SAM" id="MobiDB-lite"/>
    </source>
</evidence>